<keyword evidence="7" id="KW-0067">ATP-binding</keyword>
<dbReference type="RefSeq" id="WP_091933455.1">
    <property type="nucleotide sequence ID" value="NZ_FNCY01000001.1"/>
</dbReference>
<keyword evidence="9" id="KW-0324">Glycolysis</keyword>
<dbReference type="GO" id="GO:0006002">
    <property type="term" value="P:fructose 6-phosphate metabolic process"/>
    <property type="evidence" value="ECO:0007669"/>
    <property type="project" value="InterPro"/>
</dbReference>
<evidence type="ECO:0000256" key="1">
    <source>
        <dbReference type="ARBA" id="ARBA00001946"/>
    </source>
</evidence>
<dbReference type="InterPro" id="IPR000023">
    <property type="entry name" value="Phosphofructokinase_dom"/>
</dbReference>
<dbReference type="GO" id="GO:0046872">
    <property type="term" value="F:metal ion binding"/>
    <property type="evidence" value="ECO:0007669"/>
    <property type="project" value="UniProtKB-KW"/>
</dbReference>
<dbReference type="PIRSF" id="PIRSF000534">
    <property type="entry name" value="PPi_PFK_TP0108"/>
    <property type="match status" value="1"/>
</dbReference>
<dbReference type="FunFam" id="3.40.50.450:FF:000002">
    <property type="entry name" value="ATP-dependent 6-phosphofructokinase"/>
    <property type="match status" value="1"/>
</dbReference>
<dbReference type="InterPro" id="IPR050929">
    <property type="entry name" value="PFKA"/>
</dbReference>
<evidence type="ECO:0000256" key="11">
    <source>
        <dbReference type="ARBA" id="ARBA00048070"/>
    </source>
</evidence>
<keyword evidence="3" id="KW-0808">Transferase</keyword>
<comment type="similarity">
    <text evidence="10">Belongs to the phosphofructokinase type A (PFKA) family.</text>
</comment>
<dbReference type="Proteomes" id="UP000198607">
    <property type="component" value="Unassembled WGS sequence"/>
</dbReference>
<evidence type="ECO:0000256" key="6">
    <source>
        <dbReference type="ARBA" id="ARBA00022777"/>
    </source>
</evidence>
<evidence type="ECO:0000256" key="7">
    <source>
        <dbReference type="ARBA" id="ARBA00022840"/>
    </source>
</evidence>
<keyword evidence="8" id="KW-0460">Magnesium</keyword>
<dbReference type="GO" id="GO:0003872">
    <property type="term" value="F:6-phosphofructokinase activity"/>
    <property type="evidence" value="ECO:0007669"/>
    <property type="project" value="UniProtKB-EC"/>
</dbReference>
<evidence type="ECO:0000256" key="4">
    <source>
        <dbReference type="ARBA" id="ARBA00022723"/>
    </source>
</evidence>
<dbReference type="InterPro" id="IPR012004">
    <property type="entry name" value="PyroP-dep_PFK_TP0108"/>
</dbReference>
<keyword evidence="6 14" id="KW-0418">Kinase</keyword>
<keyword evidence="15" id="KW-1185">Reference proteome</keyword>
<comment type="catalytic activity">
    <reaction evidence="11">
        <text>beta-D-fructose 6-phosphate + ATP = beta-D-fructose 1,6-bisphosphate + ADP + H(+)</text>
        <dbReference type="Rhea" id="RHEA:16109"/>
        <dbReference type="ChEBI" id="CHEBI:15378"/>
        <dbReference type="ChEBI" id="CHEBI:30616"/>
        <dbReference type="ChEBI" id="CHEBI:32966"/>
        <dbReference type="ChEBI" id="CHEBI:57634"/>
        <dbReference type="ChEBI" id="CHEBI:456216"/>
        <dbReference type="EC" id="2.7.1.11"/>
    </reaction>
</comment>
<dbReference type="InterPro" id="IPR035966">
    <property type="entry name" value="PKF_sf"/>
</dbReference>
<comment type="cofactor">
    <cofactor evidence="1">
        <name>Mg(2+)</name>
        <dbReference type="ChEBI" id="CHEBI:18420"/>
    </cofactor>
</comment>
<keyword evidence="5" id="KW-0547">Nucleotide-binding</keyword>
<evidence type="ECO:0000256" key="10">
    <source>
        <dbReference type="ARBA" id="ARBA00038478"/>
    </source>
</evidence>
<organism evidence="14 15">
    <name type="scientific">Propionivibrio dicarboxylicus</name>
    <dbReference type="NCBI Taxonomy" id="83767"/>
    <lineage>
        <taxon>Bacteria</taxon>
        <taxon>Pseudomonadati</taxon>
        <taxon>Pseudomonadota</taxon>
        <taxon>Betaproteobacteria</taxon>
        <taxon>Rhodocyclales</taxon>
        <taxon>Rhodocyclaceae</taxon>
        <taxon>Propionivibrio</taxon>
    </lineage>
</organism>
<dbReference type="PANTHER" id="PTHR45770">
    <property type="entry name" value="ATP-DEPENDENT 6-PHOSPHOFRUCTOKINASE 1"/>
    <property type="match status" value="1"/>
</dbReference>
<dbReference type="PRINTS" id="PR00476">
    <property type="entry name" value="PHFRCTKINASE"/>
</dbReference>
<reference evidence="14 15" key="1">
    <citation type="submission" date="2016-10" db="EMBL/GenBank/DDBJ databases">
        <authorList>
            <person name="de Groot N.N."/>
        </authorList>
    </citation>
    <scope>NUCLEOTIDE SEQUENCE [LARGE SCALE GENOMIC DNA]</scope>
    <source>
        <strain evidence="14 15">DSM 5885</strain>
    </source>
</reference>
<dbReference type="EMBL" id="FNCY01000001">
    <property type="protein sequence ID" value="SDG78090.1"/>
    <property type="molecule type" value="Genomic_DNA"/>
</dbReference>
<dbReference type="GO" id="GO:0005737">
    <property type="term" value="C:cytoplasm"/>
    <property type="evidence" value="ECO:0007669"/>
    <property type="project" value="UniProtKB-ARBA"/>
</dbReference>
<keyword evidence="4" id="KW-0479">Metal-binding</keyword>
<name>A0A1G7X3F0_9RHOO</name>
<dbReference type="UniPathway" id="UPA00109">
    <property type="reaction ID" value="UER00182"/>
</dbReference>
<feature type="domain" description="Phosphofructokinase" evidence="13">
    <location>
        <begin position="60"/>
        <end position="367"/>
    </location>
</feature>
<gene>
    <name evidence="14" type="ORF">SAMN05660652_00706</name>
</gene>
<dbReference type="NCBIfam" id="NF005301">
    <property type="entry name" value="PRK06830.1"/>
    <property type="match status" value="1"/>
</dbReference>
<dbReference type="GO" id="GO:0047334">
    <property type="term" value="F:diphosphate-fructose-6-phosphate 1-phosphotransferase activity"/>
    <property type="evidence" value="ECO:0007669"/>
    <property type="project" value="UniProtKB-EC"/>
</dbReference>
<accession>A0A1G7X3F0</accession>
<dbReference type="GO" id="GO:0005524">
    <property type="term" value="F:ATP binding"/>
    <property type="evidence" value="ECO:0007669"/>
    <property type="project" value="UniProtKB-KW"/>
</dbReference>
<evidence type="ECO:0000313" key="15">
    <source>
        <dbReference type="Proteomes" id="UP000198607"/>
    </source>
</evidence>
<dbReference type="Pfam" id="PF00365">
    <property type="entry name" value="PFK"/>
    <property type="match status" value="1"/>
</dbReference>
<evidence type="ECO:0000259" key="13">
    <source>
        <dbReference type="Pfam" id="PF00365"/>
    </source>
</evidence>
<dbReference type="InterPro" id="IPR022953">
    <property type="entry name" value="ATP_PFK"/>
</dbReference>
<dbReference type="STRING" id="83767.SAMN05660652_00706"/>
<evidence type="ECO:0000256" key="2">
    <source>
        <dbReference type="ARBA" id="ARBA00003138"/>
    </source>
</evidence>
<dbReference type="OrthoDB" id="9802503at2"/>
<comment type="function">
    <text evidence="2">Catalyzes the phosphorylation of D-fructose 6-phosphate, the first committing step of glycolysis. Uses inorganic phosphate (PPi) as phosphoryl donor instead of ATP like common ATP-dependent phosphofructokinases (ATP-PFKs), which renders the reaction reversible, and can thus function both in glycolysis and gluconeogenesis. Consistently, PPi-PFK can replace the enzymes of both the forward (ATP-PFK) and reverse (fructose-bisphosphatase (FBPase)) reactions.</text>
</comment>
<comment type="catalytic activity">
    <reaction evidence="12">
        <text>beta-D-fructose 6-phosphate + diphosphate = beta-D-fructose 1,6-bisphosphate + phosphate + H(+)</text>
        <dbReference type="Rhea" id="RHEA:13613"/>
        <dbReference type="ChEBI" id="CHEBI:15378"/>
        <dbReference type="ChEBI" id="CHEBI:32966"/>
        <dbReference type="ChEBI" id="CHEBI:33019"/>
        <dbReference type="ChEBI" id="CHEBI:43474"/>
        <dbReference type="ChEBI" id="CHEBI:57634"/>
        <dbReference type="EC" id="2.7.1.90"/>
    </reaction>
</comment>
<protein>
    <submittedName>
        <fullName evidence="14">6-phosphofructokinase 1</fullName>
    </submittedName>
</protein>
<proteinExistence type="inferred from homology"/>
<evidence type="ECO:0000313" key="14">
    <source>
        <dbReference type="EMBL" id="SDG78090.1"/>
    </source>
</evidence>
<dbReference type="AlphaFoldDB" id="A0A1G7X3F0"/>
<sequence>MNITVLGEARYPSPLSHFVSDKIRVLLNAVIDPDAPPSDDLLLEVAGPREMLYFDPKKTRAGIVTCGGLCPGLNNVIRSLVLQLHHVYGVREILGFVNGYQGLDPWRGAEPIPLTPEFVEDIHKGGGSALNTSRGPVDVSVAVDNLIRRKIDILFVVGGDGTQRGGAALYHEAKLRGHALAVVGIPKTIDNDVPFVSRTFGYLTAVEEATRILTCAHTEAHSVENGIVVVKIMGRHAGFIAAGATVASQDVNFTLVPEVPFVLDGEDGFLAALKRRIVKRGHAVILVAEGAGQHLMSGGEKQYDASGNLKSKDIGVFLRDRIHTYLKEQDIPFTLRYIDPSYLVRSVPAGAEDAILCDFFARNAVHAAMAGKTGLVIGQQHDIFTHVPIELLASRKKQLDLNSPEWQGVLSATGQEFAHFPA</sequence>
<evidence type="ECO:0000256" key="9">
    <source>
        <dbReference type="ARBA" id="ARBA00023152"/>
    </source>
</evidence>
<evidence type="ECO:0000256" key="8">
    <source>
        <dbReference type="ARBA" id="ARBA00022842"/>
    </source>
</evidence>
<dbReference type="Gene3D" id="3.40.50.450">
    <property type="match status" value="1"/>
</dbReference>
<evidence type="ECO:0000256" key="12">
    <source>
        <dbReference type="ARBA" id="ARBA00048072"/>
    </source>
</evidence>
<evidence type="ECO:0000256" key="5">
    <source>
        <dbReference type="ARBA" id="ARBA00022741"/>
    </source>
</evidence>
<evidence type="ECO:0000256" key="3">
    <source>
        <dbReference type="ARBA" id="ARBA00022679"/>
    </source>
</evidence>
<dbReference type="SUPFAM" id="SSF53784">
    <property type="entry name" value="Phosphofructokinase"/>
    <property type="match status" value="1"/>
</dbReference>